<evidence type="ECO:0000313" key="1">
    <source>
        <dbReference type="EMBL" id="GAA4798087.1"/>
    </source>
</evidence>
<evidence type="ECO:0000313" key="2">
    <source>
        <dbReference type="Proteomes" id="UP001500928"/>
    </source>
</evidence>
<gene>
    <name evidence="1" type="ORF">GCM10023200_38060</name>
</gene>
<name>A0ABP9BN89_9PSEU</name>
<dbReference type="EMBL" id="BAABHO010000032">
    <property type="protein sequence ID" value="GAA4798087.1"/>
    <property type="molecule type" value="Genomic_DNA"/>
</dbReference>
<organism evidence="1 2">
    <name type="scientific">Actinomycetospora chlora</name>
    <dbReference type="NCBI Taxonomy" id="663608"/>
    <lineage>
        <taxon>Bacteria</taxon>
        <taxon>Bacillati</taxon>
        <taxon>Actinomycetota</taxon>
        <taxon>Actinomycetes</taxon>
        <taxon>Pseudonocardiales</taxon>
        <taxon>Pseudonocardiaceae</taxon>
        <taxon>Actinomycetospora</taxon>
    </lineage>
</organism>
<comment type="caution">
    <text evidence="1">The sequence shown here is derived from an EMBL/GenBank/DDBJ whole genome shotgun (WGS) entry which is preliminary data.</text>
</comment>
<proteinExistence type="predicted"/>
<protein>
    <submittedName>
        <fullName evidence="1">Uncharacterized protein</fullName>
    </submittedName>
</protein>
<reference evidence="2" key="1">
    <citation type="journal article" date="2019" name="Int. J. Syst. Evol. Microbiol.">
        <title>The Global Catalogue of Microorganisms (GCM) 10K type strain sequencing project: providing services to taxonomists for standard genome sequencing and annotation.</title>
        <authorList>
            <consortium name="The Broad Institute Genomics Platform"/>
            <consortium name="The Broad Institute Genome Sequencing Center for Infectious Disease"/>
            <person name="Wu L."/>
            <person name="Ma J."/>
        </authorList>
    </citation>
    <scope>NUCLEOTIDE SEQUENCE [LARGE SCALE GENOMIC DNA]</scope>
    <source>
        <strain evidence="2">JCM 17979</strain>
    </source>
</reference>
<sequence>MLARAIRAAGLEFNLRRRIEAMLANMRAYGHGEELRPDDQRTTVMAFQLCCLQARLPDLDPRPAPPFLEPTV</sequence>
<dbReference type="Proteomes" id="UP001500928">
    <property type="component" value="Unassembled WGS sequence"/>
</dbReference>
<keyword evidence="2" id="KW-1185">Reference proteome</keyword>
<accession>A0ABP9BN89</accession>